<dbReference type="InterPro" id="IPR011032">
    <property type="entry name" value="GroES-like_sf"/>
</dbReference>
<dbReference type="PROSITE" id="PS00059">
    <property type="entry name" value="ADH_ZINC"/>
    <property type="match status" value="1"/>
</dbReference>
<evidence type="ECO:0000256" key="3">
    <source>
        <dbReference type="ARBA" id="ARBA00023002"/>
    </source>
</evidence>
<feature type="domain" description="Enoyl reductase (ER)" evidence="5">
    <location>
        <begin position="10"/>
        <end position="343"/>
    </location>
</feature>
<keyword evidence="3" id="KW-0560">Oxidoreductase</keyword>
<evidence type="ECO:0000256" key="1">
    <source>
        <dbReference type="ARBA" id="ARBA00022723"/>
    </source>
</evidence>
<gene>
    <name evidence="6" type="ORF">IAA86_02555</name>
</gene>
<sequence length="345" mass="38365">MKMKAVRYYGPKDIRYEEVNVKMPDEGEVLVKVEAALTCGTDVKTLRRGHPVLIKKTPSGFGHEFAGTIVQLGDGVENFKVGDRVVGANSAPCGECFFCKRGEENLCENLDLLNGAYAQYITIPRRIVEKNLLIIPNDVSFRRAVFCEPLANVAHGIDRTPIKKGDTVGIVGIGPIGLMFARLAKLKGAKVIAMGRNPLKLKMAREFAQADEVIDLKKYPDPKDLIMTMTEEGRGLDVAIECVGLPEIWERMFALVRRGGIVHLFGGCSSGTSVNIDTRRLHYDEVNIISVFHHTPKYFRQALELISQGQVDVEKLITKTLPMKYAKRALEMHQNGEAIKVLLEN</sequence>
<dbReference type="GO" id="GO:0008270">
    <property type="term" value="F:zinc ion binding"/>
    <property type="evidence" value="ECO:0007669"/>
    <property type="project" value="InterPro"/>
</dbReference>
<dbReference type="InterPro" id="IPR036291">
    <property type="entry name" value="NAD(P)-bd_dom_sf"/>
</dbReference>
<dbReference type="SUPFAM" id="SSF50129">
    <property type="entry name" value="GroES-like"/>
    <property type="match status" value="1"/>
</dbReference>
<evidence type="ECO:0000256" key="4">
    <source>
        <dbReference type="RuleBase" id="RU361277"/>
    </source>
</evidence>
<reference evidence="6" key="1">
    <citation type="submission" date="2020-10" db="EMBL/GenBank/DDBJ databases">
        <authorList>
            <person name="Gilroy R."/>
        </authorList>
    </citation>
    <scope>NUCLEOTIDE SEQUENCE</scope>
    <source>
        <strain evidence="6">CHK152-2871</strain>
    </source>
</reference>
<dbReference type="EMBL" id="DVJQ01000021">
    <property type="protein sequence ID" value="HIS73885.1"/>
    <property type="molecule type" value="Genomic_DNA"/>
</dbReference>
<comment type="caution">
    <text evidence="6">The sequence shown here is derived from an EMBL/GenBank/DDBJ whole genome shotgun (WGS) entry which is preliminary data.</text>
</comment>
<comment type="similarity">
    <text evidence="4">Belongs to the zinc-containing alcohol dehydrogenase family.</text>
</comment>
<dbReference type="AlphaFoldDB" id="A0A9D1FIN4"/>
<dbReference type="SMART" id="SM00829">
    <property type="entry name" value="PKS_ER"/>
    <property type="match status" value="1"/>
</dbReference>
<dbReference type="Gene3D" id="3.40.50.720">
    <property type="entry name" value="NAD(P)-binding Rossmann-like Domain"/>
    <property type="match status" value="1"/>
</dbReference>
<dbReference type="Pfam" id="PF08240">
    <property type="entry name" value="ADH_N"/>
    <property type="match status" value="1"/>
</dbReference>
<evidence type="ECO:0000313" key="6">
    <source>
        <dbReference type="EMBL" id="HIS73885.1"/>
    </source>
</evidence>
<dbReference type="Gene3D" id="3.90.180.10">
    <property type="entry name" value="Medium-chain alcohol dehydrogenases, catalytic domain"/>
    <property type="match status" value="1"/>
</dbReference>
<keyword evidence="1 4" id="KW-0479">Metal-binding</keyword>
<dbReference type="InterPro" id="IPR020843">
    <property type="entry name" value="ER"/>
</dbReference>
<dbReference type="GO" id="GO:0016491">
    <property type="term" value="F:oxidoreductase activity"/>
    <property type="evidence" value="ECO:0007669"/>
    <property type="project" value="UniProtKB-KW"/>
</dbReference>
<name>A0A9D1FIN4_9BACT</name>
<dbReference type="SUPFAM" id="SSF51735">
    <property type="entry name" value="NAD(P)-binding Rossmann-fold domains"/>
    <property type="match status" value="1"/>
</dbReference>
<dbReference type="InterPro" id="IPR050129">
    <property type="entry name" value="Zn_alcohol_dh"/>
</dbReference>
<comment type="cofactor">
    <cofactor evidence="4">
        <name>Zn(2+)</name>
        <dbReference type="ChEBI" id="CHEBI:29105"/>
    </cofactor>
</comment>
<accession>A0A9D1FIN4</accession>
<evidence type="ECO:0000313" key="7">
    <source>
        <dbReference type="Proteomes" id="UP000886865"/>
    </source>
</evidence>
<dbReference type="PANTHER" id="PTHR43401:SF2">
    <property type="entry name" value="L-THREONINE 3-DEHYDROGENASE"/>
    <property type="match status" value="1"/>
</dbReference>
<keyword evidence="2 4" id="KW-0862">Zinc</keyword>
<dbReference type="PANTHER" id="PTHR43401">
    <property type="entry name" value="L-THREONINE 3-DEHYDROGENASE"/>
    <property type="match status" value="1"/>
</dbReference>
<protein>
    <submittedName>
        <fullName evidence="6">Alcohol dehydrogenase catalytic domain-containing protein</fullName>
    </submittedName>
</protein>
<proteinExistence type="inferred from homology"/>
<dbReference type="Pfam" id="PF00107">
    <property type="entry name" value="ADH_zinc_N"/>
    <property type="match status" value="1"/>
</dbReference>
<dbReference type="Proteomes" id="UP000886865">
    <property type="component" value="Unassembled WGS sequence"/>
</dbReference>
<evidence type="ECO:0000256" key="2">
    <source>
        <dbReference type="ARBA" id="ARBA00022833"/>
    </source>
</evidence>
<reference evidence="6" key="2">
    <citation type="journal article" date="2021" name="PeerJ">
        <title>Extensive microbial diversity within the chicken gut microbiome revealed by metagenomics and culture.</title>
        <authorList>
            <person name="Gilroy R."/>
            <person name="Ravi A."/>
            <person name="Getino M."/>
            <person name="Pursley I."/>
            <person name="Horton D.L."/>
            <person name="Alikhan N.F."/>
            <person name="Baker D."/>
            <person name="Gharbi K."/>
            <person name="Hall N."/>
            <person name="Watson M."/>
            <person name="Adriaenssens E.M."/>
            <person name="Foster-Nyarko E."/>
            <person name="Jarju S."/>
            <person name="Secka A."/>
            <person name="Antonio M."/>
            <person name="Oren A."/>
            <person name="Chaudhuri R.R."/>
            <person name="La Ragione R."/>
            <person name="Hildebrand F."/>
            <person name="Pallen M.J."/>
        </authorList>
    </citation>
    <scope>NUCLEOTIDE SEQUENCE</scope>
    <source>
        <strain evidence="6">CHK152-2871</strain>
    </source>
</reference>
<dbReference type="InterPro" id="IPR013154">
    <property type="entry name" value="ADH-like_N"/>
</dbReference>
<evidence type="ECO:0000259" key="5">
    <source>
        <dbReference type="SMART" id="SM00829"/>
    </source>
</evidence>
<dbReference type="InterPro" id="IPR002328">
    <property type="entry name" value="ADH_Zn_CS"/>
</dbReference>
<dbReference type="InterPro" id="IPR013149">
    <property type="entry name" value="ADH-like_C"/>
</dbReference>
<organism evidence="6 7">
    <name type="scientific">Candidatus Galligastranaerophilus intestinavium</name>
    <dbReference type="NCBI Taxonomy" id="2840836"/>
    <lineage>
        <taxon>Bacteria</taxon>
        <taxon>Candidatus Galligastranaerophilus</taxon>
    </lineage>
</organism>